<comment type="caution">
    <text evidence="1">The sequence shown here is derived from an EMBL/GenBank/DDBJ whole genome shotgun (WGS) entry which is preliminary data.</text>
</comment>
<organism evidence="1 2">
    <name type="scientific">Rubripirellula tenax</name>
    <dbReference type="NCBI Taxonomy" id="2528015"/>
    <lineage>
        <taxon>Bacteria</taxon>
        <taxon>Pseudomonadati</taxon>
        <taxon>Planctomycetota</taxon>
        <taxon>Planctomycetia</taxon>
        <taxon>Pirellulales</taxon>
        <taxon>Pirellulaceae</taxon>
        <taxon>Rubripirellula</taxon>
    </lineage>
</organism>
<sequence>MMARDNLTIDRRRFLRGSGVAIALPFLESLAAPKRLSATEKLAETPMRMVCIGLEYGLQPAEFFPKAVGRNYEASKLLAPLSAIQNDFTVFSGLDHAGVSGGHRATHTFLSGIMSDQAKSHPEGNITVDQKAAEFVGAKTRFPSMQLGLGGGGVSWTRNGVKIPPKTSLQSIFDEMFLDTPESTKKQLSDSYKVDGSILDLVMEDAAALKKLGSQNDAEKLDEFFTSIREVEKRIVQSSAWLEKSRPKTDYTLPGRMPDSFYEEVPLFYDMMKLALQTDSTRVVSMGINEWRGSSGLPGVTKGYHDLTHHGHDPTKLKQLSIIETFHTAQLARFLESMKRTQASEDASLLDKTMVLFGSGMGNASSHSTRNLPIILAGGGFEHGEHKTYTASNGEDTPACNLFLSMLQRFGVESDQFGTSTGTLEGLN</sequence>
<protein>
    <recommendedName>
        <fullName evidence="3">Sulfatase</fullName>
    </recommendedName>
</protein>
<gene>
    <name evidence="1" type="ORF">Poly51_39100</name>
</gene>
<accession>A0A5C6EP45</accession>
<dbReference type="AlphaFoldDB" id="A0A5C6EP45"/>
<dbReference type="InterPro" id="IPR011447">
    <property type="entry name" value="DUF1552"/>
</dbReference>
<dbReference type="InterPro" id="IPR006311">
    <property type="entry name" value="TAT_signal"/>
</dbReference>
<evidence type="ECO:0000313" key="1">
    <source>
        <dbReference type="EMBL" id="TWU50618.1"/>
    </source>
</evidence>
<proteinExistence type="predicted"/>
<dbReference type="EMBL" id="SJPW01000005">
    <property type="protein sequence ID" value="TWU50618.1"/>
    <property type="molecule type" value="Genomic_DNA"/>
</dbReference>
<evidence type="ECO:0000313" key="2">
    <source>
        <dbReference type="Proteomes" id="UP000318288"/>
    </source>
</evidence>
<dbReference type="Proteomes" id="UP000318288">
    <property type="component" value="Unassembled WGS sequence"/>
</dbReference>
<name>A0A5C6EP45_9BACT</name>
<evidence type="ECO:0008006" key="3">
    <source>
        <dbReference type="Google" id="ProtNLM"/>
    </source>
</evidence>
<dbReference type="Pfam" id="PF07586">
    <property type="entry name" value="HXXSHH"/>
    <property type="match status" value="1"/>
</dbReference>
<reference evidence="1 2" key="1">
    <citation type="submission" date="2019-02" db="EMBL/GenBank/DDBJ databases">
        <title>Deep-cultivation of Planctomycetes and their phenomic and genomic characterization uncovers novel biology.</title>
        <authorList>
            <person name="Wiegand S."/>
            <person name="Jogler M."/>
            <person name="Boedeker C."/>
            <person name="Pinto D."/>
            <person name="Vollmers J."/>
            <person name="Rivas-Marin E."/>
            <person name="Kohn T."/>
            <person name="Peeters S.H."/>
            <person name="Heuer A."/>
            <person name="Rast P."/>
            <person name="Oberbeckmann S."/>
            <person name="Bunk B."/>
            <person name="Jeske O."/>
            <person name="Meyerdierks A."/>
            <person name="Storesund J.E."/>
            <person name="Kallscheuer N."/>
            <person name="Luecker S."/>
            <person name="Lage O.M."/>
            <person name="Pohl T."/>
            <person name="Merkel B.J."/>
            <person name="Hornburger P."/>
            <person name="Mueller R.-W."/>
            <person name="Bruemmer F."/>
            <person name="Labrenz M."/>
            <person name="Spormann A.M."/>
            <person name="Op Den Camp H."/>
            <person name="Overmann J."/>
            <person name="Amann R."/>
            <person name="Jetten M.S.M."/>
            <person name="Mascher T."/>
            <person name="Medema M.H."/>
            <person name="Devos D.P."/>
            <person name="Kaster A.-K."/>
            <person name="Ovreas L."/>
            <person name="Rohde M."/>
            <person name="Galperin M.Y."/>
            <person name="Jogler C."/>
        </authorList>
    </citation>
    <scope>NUCLEOTIDE SEQUENCE [LARGE SCALE GENOMIC DNA]</scope>
    <source>
        <strain evidence="1 2">Poly51</strain>
    </source>
</reference>
<dbReference type="PROSITE" id="PS51318">
    <property type="entry name" value="TAT"/>
    <property type="match status" value="1"/>
</dbReference>
<keyword evidence="2" id="KW-1185">Reference proteome</keyword>